<feature type="transmembrane region" description="Helical" evidence="1">
    <location>
        <begin position="125"/>
        <end position="142"/>
    </location>
</feature>
<feature type="transmembrane region" description="Helical" evidence="1">
    <location>
        <begin position="92"/>
        <end position="113"/>
    </location>
</feature>
<dbReference type="InterPro" id="IPR005325">
    <property type="entry name" value="DUF308_memb"/>
</dbReference>
<dbReference type="Pfam" id="PF03729">
    <property type="entry name" value="DUF308"/>
    <property type="match status" value="1"/>
</dbReference>
<organism evidence="2 3">
    <name type="scientific">Nocardioides koreensis</name>
    <dbReference type="NCBI Taxonomy" id="433651"/>
    <lineage>
        <taxon>Bacteria</taxon>
        <taxon>Bacillati</taxon>
        <taxon>Actinomycetota</taxon>
        <taxon>Actinomycetes</taxon>
        <taxon>Propionibacteriales</taxon>
        <taxon>Nocardioidaceae</taxon>
        <taxon>Nocardioides</taxon>
    </lineage>
</organism>
<evidence type="ECO:0000313" key="3">
    <source>
        <dbReference type="Proteomes" id="UP001501771"/>
    </source>
</evidence>
<evidence type="ECO:0000313" key="2">
    <source>
        <dbReference type="EMBL" id="GAA2141663.1"/>
    </source>
</evidence>
<feature type="transmembrane region" description="Helical" evidence="1">
    <location>
        <begin position="12"/>
        <end position="30"/>
    </location>
</feature>
<dbReference type="PANTHER" id="PTHR34989">
    <property type="entry name" value="PROTEIN HDED"/>
    <property type="match status" value="1"/>
</dbReference>
<dbReference type="Proteomes" id="UP001501771">
    <property type="component" value="Unassembled WGS sequence"/>
</dbReference>
<dbReference type="InterPro" id="IPR052712">
    <property type="entry name" value="Acid_resist_chaperone_HdeD"/>
</dbReference>
<feature type="transmembrane region" description="Helical" evidence="1">
    <location>
        <begin position="148"/>
        <end position="173"/>
    </location>
</feature>
<keyword evidence="3" id="KW-1185">Reference proteome</keyword>
<feature type="transmembrane region" description="Helical" evidence="1">
    <location>
        <begin position="36"/>
        <end position="55"/>
    </location>
</feature>
<protein>
    <submittedName>
        <fullName evidence="2">HdeD family acid-resistance protein</fullName>
    </submittedName>
</protein>
<gene>
    <name evidence="2" type="ORF">GCM10009844_12250</name>
</gene>
<keyword evidence="1" id="KW-1133">Transmembrane helix</keyword>
<keyword evidence="1" id="KW-0472">Membrane</keyword>
<keyword evidence="1" id="KW-0812">Transmembrane</keyword>
<dbReference type="PANTHER" id="PTHR34989:SF1">
    <property type="entry name" value="PROTEIN HDED"/>
    <property type="match status" value="1"/>
</dbReference>
<proteinExistence type="predicted"/>
<sequence length="193" mass="19758">MESDWFSIGWKALVARGGVALVFGILAMAWPLETATALALLWGLWAIADGFGSLAQGFWPGAGSGSRWLLVAMGAIALIAGIVAVTSPKVTAVALTWILGIWLIARGVFELAAAATSSTTVPRGLLALAGLVDLVLGILFAANPGKGAVGIAFLLGLVAFAWGAVLLLMGLWLRREATHHLGPADAGPHPTAS</sequence>
<dbReference type="EMBL" id="BAAAQR010000002">
    <property type="protein sequence ID" value="GAA2141663.1"/>
    <property type="molecule type" value="Genomic_DNA"/>
</dbReference>
<reference evidence="2 3" key="1">
    <citation type="journal article" date="2019" name="Int. J. Syst. Evol. Microbiol.">
        <title>The Global Catalogue of Microorganisms (GCM) 10K type strain sequencing project: providing services to taxonomists for standard genome sequencing and annotation.</title>
        <authorList>
            <consortium name="The Broad Institute Genomics Platform"/>
            <consortium name="The Broad Institute Genome Sequencing Center for Infectious Disease"/>
            <person name="Wu L."/>
            <person name="Ma J."/>
        </authorList>
    </citation>
    <scope>NUCLEOTIDE SEQUENCE [LARGE SCALE GENOMIC DNA]</scope>
    <source>
        <strain evidence="2 3">JCM 16022</strain>
    </source>
</reference>
<name>A0ABN2ZG30_9ACTN</name>
<feature type="transmembrane region" description="Helical" evidence="1">
    <location>
        <begin position="67"/>
        <end position="86"/>
    </location>
</feature>
<dbReference type="RefSeq" id="WP_344149122.1">
    <property type="nucleotide sequence ID" value="NZ_BAAAQR010000002.1"/>
</dbReference>
<accession>A0ABN2ZG30</accession>
<evidence type="ECO:0000256" key="1">
    <source>
        <dbReference type="SAM" id="Phobius"/>
    </source>
</evidence>
<comment type="caution">
    <text evidence="2">The sequence shown here is derived from an EMBL/GenBank/DDBJ whole genome shotgun (WGS) entry which is preliminary data.</text>
</comment>